<sequence>MFHYVIEQQGSKTVTSFEGDMDIDVTELMEDEMLPKLLESKEIEIDFAKVHFVDSSGIGLLISLINSLREQGSQVVIKKINPEVMQVFSLLQLPEILGRDVFDGLEQQ</sequence>
<dbReference type="PANTHER" id="PTHR35849:SF2">
    <property type="entry name" value="BLR2341 PROTEIN"/>
    <property type="match status" value="1"/>
</dbReference>
<evidence type="ECO:0000313" key="2">
    <source>
        <dbReference type="EMBL" id="MUG70392.1"/>
    </source>
</evidence>
<dbReference type="Pfam" id="PF01740">
    <property type="entry name" value="STAS"/>
    <property type="match status" value="1"/>
</dbReference>
<reference evidence="2 3" key="1">
    <citation type="submission" date="2019-11" db="EMBL/GenBank/DDBJ databases">
        <title>Draft genome sequences of five Paenibacillus species of dairy origin.</title>
        <authorList>
            <person name="Olajide A.M."/>
            <person name="Chen S."/>
            <person name="Lapointe G."/>
        </authorList>
    </citation>
    <scope>NUCLEOTIDE SEQUENCE [LARGE SCALE GENOMIC DNA]</scope>
    <source>
        <strain evidence="2 3">2CS3</strain>
    </source>
</reference>
<dbReference type="PROSITE" id="PS50801">
    <property type="entry name" value="STAS"/>
    <property type="match status" value="1"/>
</dbReference>
<dbReference type="SUPFAM" id="SSF52091">
    <property type="entry name" value="SpoIIaa-like"/>
    <property type="match status" value="1"/>
</dbReference>
<dbReference type="AlphaFoldDB" id="A0A7X3CSV0"/>
<dbReference type="InterPro" id="IPR052746">
    <property type="entry name" value="MlaB_ABC_Transporter"/>
</dbReference>
<feature type="domain" description="STAS" evidence="1">
    <location>
        <begin position="2"/>
        <end position="108"/>
    </location>
</feature>
<organism evidence="2 3">
    <name type="scientific">Paenibacillus validus</name>
    <dbReference type="NCBI Taxonomy" id="44253"/>
    <lineage>
        <taxon>Bacteria</taxon>
        <taxon>Bacillati</taxon>
        <taxon>Bacillota</taxon>
        <taxon>Bacilli</taxon>
        <taxon>Bacillales</taxon>
        <taxon>Paenibacillaceae</taxon>
        <taxon>Paenibacillus</taxon>
    </lineage>
</organism>
<dbReference type="InterPro" id="IPR002645">
    <property type="entry name" value="STAS_dom"/>
</dbReference>
<dbReference type="InterPro" id="IPR036513">
    <property type="entry name" value="STAS_dom_sf"/>
</dbReference>
<dbReference type="Proteomes" id="UP000450917">
    <property type="component" value="Unassembled WGS sequence"/>
</dbReference>
<keyword evidence="3" id="KW-1185">Reference proteome</keyword>
<dbReference type="PANTHER" id="PTHR35849">
    <property type="entry name" value="BLR2341 PROTEIN"/>
    <property type="match status" value="1"/>
</dbReference>
<dbReference type="RefSeq" id="WP_127604375.1">
    <property type="nucleotide sequence ID" value="NZ_JARTHJ010000074.1"/>
</dbReference>
<gene>
    <name evidence="2" type="ORF">GNP93_06835</name>
</gene>
<proteinExistence type="predicted"/>
<name>A0A7X3CSV0_9BACL</name>
<evidence type="ECO:0000313" key="3">
    <source>
        <dbReference type="Proteomes" id="UP000450917"/>
    </source>
</evidence>
<comment type="caution">
    <text evidence="2">The sequence shown here is derived from an EMBL/GenBank/DDBJ whole genome shotgun (WGS) entry which is preliminary data.</text>
</comment>
<evidence type="ECO:0000259" key="1">
    <source>
        <dbReference type="PROSITE" id="PS50801"/>
    </source>
</evidence>
<accession>A0A7X3CSV0</accession>
<protein>
    <submittedName>
        <fullName evidence="2">STAS domain-containing protein</fullName>
    </submittedName>
</protein>
<dbReference type="EMBL" id="WNZX01000004">
    <property type="protein sequence ID" value="MUG70392.1"/>
    <property type="molecule type" value="Genomic_DNA"/>
</dbReference>
<dbReference type="CDD" id="cd07043">
    <property type="entry name" value="STAS_anti-anti-sigma_factors"/>
    <property type="match status" value="1"/>
</dbReference>
<dbReference type="Gene3D" id="3.30.750.24">
    <property type="entry name" value="STAS domain"/>
    <property type="match status" value="1"/>
</dbReference>